<organism evidence="1">
    <name type="scientific">marine sediment metagenome</name>
    <dbReference type="NCBI Taxonomy" id="412755"/>
    <lineage>
        <taxon>unclassified sequences</taxon>
        <taxon>metagenomes</taxon>
        <taxon>ecological metagenomes</taxon>
    </lineage>
</organism>
<proteinExistence type="predicted"/>
<protein>
    <submittedName>
        <fullName evidence="1">Uncharacterized protein</fullName>
    </submittedName>
</protein>
<feature type="non-terminal residue" evidence="1">
    <location>
        <position position="138"/>
    </location>
</feature>
<dbReference type="AlphaFoldDB" id="X0Y1X9"/>
<gene>
    <name evidence="1" type="ORF">S01H1_71920</name>
</gene>
<sequence>MKKFEQNLEKSEREPKISYHILYGCHITPEDFDKFHELFKETDIYIPELEGHDLRTRNLLNMLSYGKCRPEEVASRTWVKKDSLKYKTYETIHDSKKPILFVDVPFAHELIKVSDRIDKLGGESLKSFKAGEFKPALK</sequence>
<dbReference type="EMBL" id="BARS01047920">
    <property type="protein sequence ID" value="GAG30906.1"/>
    <property type="molecule type" value="Genomic_DNA"/>
</dbReference>
<evidence type="ECO:0000313" key="1">
    <source>
        <dbReference type="EMBL" id="GAG30906.1"/>
    </source>
</evidence>
<accession>X0Y1X9</accession>
<name>X0Y1X9_9ZZZZ</name>
<reference evidence="1" key="1">
    <citation type="journal article" date="2014" name="Front. Microbiol.">
        <title>High frequency of phylogenetically diverse reductive dehalogenase-homologous genes in deep subseafloor sedimentary metagenomes.</title>
        <authorList>
            <person name="Kawai M."/>
            <person name="Futagami T."/>
            <person name="Toyoda A."/>
            <person name="Takaki Y."/>
            <person name="Nishi S."/>
            <person name="Hori S."/>
            <person name="Arai W."/>
            <person name="Tsubouchi T."/>
            <person name="Morono Y."/>
            <person name="Uchiyama I."/>
            <person name="Ito T."/>
            <person name="Fujiyama A."/>
            <person name="Inagaki F."/>
            <person name="Takami H."/>
        </authorList>
    </citation>
    <scope>NUCLEOTIDE SEQUENCE</scope>
    <source>
        <strain evidence="1">Expedition CK06-06</strain>
    </source>
</reference>
<comment type="caution">
    <text evidence="1">The sequence shown here is derived from an EMBL/GenBank/DDBJ whole genome shotgun (WGS) entry which is preliminary data.</text>
</comment>